<accession>A0A1S0TJY3</accession>
<protein>
    <submittedName>
        <fullName evidence="1">Uncharacterized protein</fullName>
    </submittedName>
</protein>
<organism evidence="1">
    <name type="scientific">Loa loa</name>
    <name type="common">Eye worm</name>
    <name type="synonym">Filaria loa</name>
    <dbReference type="NCBI Taxonomy" id="7209"/>
    <lineage>
        <taxon>Eukaryota</taxon>
        <taxon>Metazoa</taxon>
        <taxon>Ecdysozoa</taxon>
        <taxon>Nematoda</taxon>
        <taxon>Chromadorea</taxon>
        <taxon>Rhabditida</taxon>
        <taxon>Spirurina</taxon>
        <taxon>Spiruromorpha</taxon>
        <taxon>Filarioidea</taxon>
        <taxon>Onchocercidae</taxon>
        <taxon>Loa</taxon>
    </lineage>
</organism>
<dbReference type="CTD" id="9950948"/>
<proteinExistence type="predicted"/>
<dbReference type="AlphaFoldDB" id="A0A1S0TJY3"/>
<dbReference type="KEGG" id="loa:LOAG_13478"/>
<dbReference type="RefSeq" id="XP_003149032.1">
    <property type="nucleotide sequence ID" value="XM_003148984.1"/>
</dbReference>
<reference evidence="1" key="1">
    <citation type="submission" date="2012-04" db="EMBL/GenBank/DDBJ databases">
        <title>The Genome Sequence of Loa loa.</title>
        <authorList>
            <consortium name="The Broad Institute Genome Sequencing Platform"/>
            <consortium name="Broad Institute Genome Sequencing Center for Infectious Disease"/>
            <person name="Nutman T.B."/>
            <person name="Fink D.L."/>
            <person name="Russ C."/>
            <person name="Young S."/>
            <person name="Zeng Q."/>
            <person name="Gargeya S."/>
            <person name="Alvarado L."/>
            <person name="Berlin A."/>
            <person name="Chapman S.B."/>
            <person name="Chen Z."/>
            <person name="Freedman E."/>
            <person name="Gellesch M."/>
            <person name="Goldberg J."/>
            <person name="Griggs A."/>
            <person name="Gujja S."/>
            <person name="Heilman E.R."/>
            <person name="Heiman D."/>
            <person name="Howarth C."/>
            <person name="Mehta T."/>
            <person name="Neiman D."/>
            <person name="Pearson M."/>
            <person name="Roberts A."/>
            <person name="Saif S."/>
            <person name="Shea T."/>
            <person name="Shenoy N."/>
            <person name="Sisk P."/>
            <person name="Stolte C."/>
            <person name="Sykes S."/>
            <person name="White J."/>
            <person name="Yandava C."/>
            <person name="Haas B."/>
            <person name="Henn M.R."/>
            <person name="Nusbaum C."/>
            <person name="Birren B."/>
        </authorList>
    </citation>
    <scope>NUCLEOTIDE SEQUENCE [LARGE SCALE GENOMIC DNA]</scope>
</reference>
<name>A0A1S0TJY3_LOALO</name>
<dbReference type="InParanoid" id="A0A1S0TJY3"/>
<gene>
    <name evidence="1" type="ORF">LOAG_13478</name>
</gene>
<dbReference type="EMBL" id="JH712221">
    <property type="protein sequence ID" value="EFO15037.1"/>
    <property type="molecule type" value="Genomic_DNA"/>
</dbReference>
<sequence length="115" mass="13462">MDRLVCRNKLQHYQVDPFYVHSLYIRLSTLCQICHCDYTFIRIKLSASNSMNMYQLCQKEADQDGLLYIVYTSQSDLVLGKLRKSQCKYSAGLWKLKLRSNQTSIISNKRGDEIL</sequence>
<evidence type="ECO:0000313" key="1">
    <source>
        <dbReference type="EMBL" id="EFO15037.1"/>
    </source>
</evidence>
<dbReference type="GeneID" id="9950948"/>